<dbReference type="OrthoDB" id="3194737at2"/>
<protein>
    <submittedName>
        <fullName evidence="2">Amidase</fullName>
    </submittedName>
</protein>
<feature type="domain" description="Amidase" evidence="1">
    <location>
        <begin position="93"/>
        <end position="155"/>
    </location>
</feature>
<reference evidence="2 3" key="1">
    <citation type="submission" date="2019-03" db="EMBL/GenBank/DDBJ databases">
        <title>Subsurface microbial communities from deep shales in Ohio and West Virginia, USA.</title>
        <authorList>
            <person name="Wrighton K."/>
        </authorList>
    </citation>
    <scope>NUCLEOTIDE SEQUENCE [LARGE SCALE GENOMIC DNA]</scope>
    <source>
        <strain evidence="2 3">MA284_T2</strain>
    </source>
</reference>
<sequence length="373" mass="40953">MSNNFELKKKFNNALVSNSKSVVYHNQRLKSKLAELVESKREHYLLGVKNTSQIEKELVDKLTEDQDFLLHTIDKMARGGRAVDPELINPLTMRVMTGSSSGGCLNILQGINDLALGTDGGGSVLAPAAAVSLSSLMAKGMGLQGTKKRVSTDNLEFTPGIGFISHDFKLCLLALKKILSQEQLASGREVELEKNLTIALPEVGSVLLPHGEDMAAVTSEIEAEMSYFNLNRIELTGSEDREQAIQIIEKAFAQGNEIIITAEGPVDYYGYGDSVAGSFKIAEAAQKRSGKYLMRAANLVNATAVTIPTDRLGVALVLLAKPGMESGFKVIKLAERLQKCYKRPELFVRYFLKNYAEKENDFLGADNFDQYFE</sequence>
<dbReference type="Gene3D" id="3.90.1300.10">
    <property type="entry name" value="Amidase signature (AS) domain"/>
    <property type="match status" value="1"/>
</dbReference>
<name>A0A4R6M2W8_9FIRM</name>
<dbReference type="InterPro" id="IPR036928">
    <property type="entry name" value="AS_sf"/>
</dbReference>
<dbReference type="InterPro" id="IPR023631">
    <property type="entry name" value="Amidase_dom"/>
</dbReference>
<dbReference type="SUPFAM" id="SSF75304">
    <property type="entry name" value="Amidase signature (AS) enzymes"/>
    <property type="match status" value="1"/>
</dbReference>
<gene>
    <name evidence="2" type="ORF">DFR79_104175</name>
</gene>
<accession>A0A4R6M2W8</accession>
<evidence type="ECO:0000313" key="3">
    <source>
        <dbReference type="Proteomes" id="UP000295064"/>
    </source>
</evidence>
<dbReference type="EMBL" id="SNWX01000004">
    <property type="protein sequence ID" value="TDO94209.1"/>
    <property type="molecule type" value="Genomic_DNA"/>
</dbReference>
<dbReference type="Proteomes" id="UP000295064">
    <property type="component" value="Unassembled WGS sequence"/>
</dbReference>
<organism evidence="2 3">
    <name type="scientific">Halanaerobium saccharolyticum</name>
    <dbReference type="NCBI Taxonomy" id="43595"/>
    <lineage>
        <taxon>Bacteria</taxon>
        <taxon>Bacillati</taxon>
        <taxon>Bacillota</taxon>
        <taxon>Clostridia</taxon>
        <taxon>Halanaerobiales</taxon>
        <taxon>Halanaerobiaceae</taxon>
        <taxon>Halanaerobium</taxon>
    </lineage>
</organism>
<comment type="caution">
    <text evidence="2">The sequence shown here is derived from an EMBL/GenBank/DDBJ whole genome shotgun (WGS) entry which is preliminary data.</text>
</comment>
<proteinExistence type="predicted"/>
<evidence type="ECO:0000313" key="2">
    <source>
        <dbReference type="EMBL" id="TDO94209.1"/>
    </source>
</evidence>
<dbReference type="AlphaFoldDB" id="A0A4R6M2W8"/>
<dbReference type="Pfam" id="PF01425">
    <property type="entry name" value="Amidase"/>
    <property type="match status" value="1"/>
</dbReference>
<dbReference type="RefSeq" id="WP_133514322.1">
    <property type="nucleotide sequence ID" value="NZ_SNWX01000004.1"/>
</dbReference>
<evidence type="ECO:0000259" key="1">
    <source>
        <dbReference type="Pfam" id="PF01425"/>
    </source>
</evidence>